<feature type="transmembrane region" description="Helical" evidence="1">
    <location>
        <begin position="22"/>
        <end position="42"/>
    </location>
</feature>
<organism evidence="3 4">
    <name type="scientific">Trifolium subterraneum</name>
    <name type="common">Subterranean clover</name>
    <dbReference type="NCBI Taxonomy" id="3900"/>
    <lineage>
        <taxon>Eukaryota</taxon>
        <taxon>Viridiplantae</taxon>
        <taxon>Streptophyta</taxon>
        <taxon>Embryophyta</taxon>
        <taxon>Tracheophyta</taxon>
        <taxon>Spermatophyta</taxon>
        <taxon>Magnoliopsida</taxon>
        <taxon>eudicotyledons</taxon>
        <taxon>Gunneridae</taxon>
        <taxon>Pentapetalae</taxon>
        <taxon>rosids</taxon>
        <taxon>fabids</taxon>
        <taxon>Fabales</taxon>
        <taxon>Fabaceae</taxon>
        <taxon>Papilionoideae</taxon>
        <taxon>50 kb inversion clade</taxon>
        <taxon>NPAAA clade</taxon>
        <taxon>Hologalegina</taxon>
        <taxon>IRL clade</taxon>
        <taxon>Trifolieae</taxon>
        <taxon>Trifolium</taxon>
    </lineage>
</organism>
<dbReference type="InterPro" id="IPR001810">
    <property type="entry name" value="F-box_dom"/>
</dbReference>
<dbReference type="InterPro" id="IPR036047">
    <property type="entry name" value="F-box-like_dom_sf"/>
</dbReference>
<accession>A0A2Z6N6I4</accession>
<keyword evidence="4" id="KW-1185">Reference proteome</keyword>
<dbReference type="SUPFAM" id="SSF81383">
    <property type="entry name" value="F-box domain"/>
    <property type="match status" value="1"/>
</dbReference>
<keyword evidence="1" id="KW-0472">Membrane</keyword>
<dbReference type="CDD" id="cd22160">
    <property type="entry name" value="F-box_AtFBL13-like"/>
    <property type="match status" value="1"/>
</dbReference>
<dbReference type="Pfam" id="PF00646">
    <property type="entry name" value="F-box"/>
    <property type="match status" value="1"/>
</dbReference>
<dbReference type="PANTHER" id="PTHR31293:SF12">
    <property type="entry name" value="RNI-LIKE SUPERFAMILY PROTEIN"/>
    <property type="match status" value="1"/>
</dbReference>
<evidence type="ECO:0000313" key="3">
    <source>
        <dbReference type="EMBL" id="GAU39371.1"/>
    </source>
</evidence>
<reference evidence="4" key="1">
    <citation type="journal article" date="2017" name="Front. Plant Sci.">
        <title>Climate Clever Clovers: New Paradigm to Reduce the Environmental Footprint of Ruminants by Breeding Low Methanogenic Forages Utilizing Haplotype Variation.</title>
        <authorList>
            <person name="Kaur P."/>
            <person name="Appels R."/>
            <person name="Bayer P.E."/>
            <person name="Keeble-Gagnere G."/>
            <person name="Wang J."/>
            <person name="Hirakawa H."/>
            <person name="Shirasawa K."/>
            <person name="Vercoe P."/>
            <person name="Stefanova K."/>
            <person name="Durmic Z."/>
            <person name="Nichols P."/>
            <person name="Revell C."/>
            <person name="Isobe S.N."/>
            <person name="Edwards D."/>
            <person name="Erskine W."/>
        </authorList>
    </citation>
    <scope>NUCLEOTIDE SEQUENCE [LARGE SCALE GENOMIC DNA]</scope>
    <source>
        <strain evidence="4">cv. Daliak</strain>
    </source>
</reference>
<keyword evidence="1" id="KW-0812">Transmembrane</keyword>
<feature type="domain" description="F-box" evidence="2">
    <location>
        <begin position="12"/>
        <end position="66"/>
    </location>
</feature>
<gene>
    <name evidence="3" type="ORF">TSUD_370290</name>
</gene>
<dbReference type="PROSITE" id="PS50181">
    <property type="entry name" value="FBOX"/>
    <property type="match status" value="1"/>
</dbReference>
<dbReference type="OrthoDB" id="1427045at2759"/>
<name>A0A2Z6N6I4_TRISU</name>
<protein>
    <recommendedName>
        <fullName evidence="2">F-box domain-containing protein</fullName>
    </recommendedName>
</protein>
<evidence type="ECO:0000259" key="2">
    <source>
        <dbReference type="PROSITE" id="PS50181"/>
    </source>
</evidence>
<evidence type="ECO:0000256" key="1">
    <source>
        <dbReference type="SAM" id="Phobius"/>
    </source>
</evidence>
<dbReference type="Proteomes" id="UP000242715">
    <property type="component" value="Unassembled WGS sequence"/>
</dbReference>
<dbReference type="InterPro" id="IPR055294">
    <property type="entry name" value="FBL60-like"/>
</dbReference>
<dbReference type="PANTHER" id="PTHR31293">
    <property type="entry name" value="RNI-LIKE SUPERFAMILY PROTEIN"/>
    <property type="match status" value="1"/>
</dbReference>
<dbReference type="AlphaFoldDB" id="A0A2Z6N6I4"/>
<dbReference type="InterPro" id="IPR053781">
    <property type="entry name" value="F-box_AtFBL13-like"/>
</dbReference>
<dbReference type="Gene3D" id="1.20.1280.50">
    <property type="match status" value="1"/>
</dbReference>
<proteinExistence type="predicted"/>
<keyword evidence="1" id="KW-1133">Transmembrane helix</keyword>
<sequence length="165" mass="19101">MARQKSDQGGGADRLSTLPDSVLCHILSFLPTITSVATMSLVSHRWRHLWKYLQVFHFDDSHFRHRRKKKFPLFVNAVLALRKSRDIQKFNLTIDGDCVDYDYSIDIWLHAAAGPHLQEFSLTTGNPWKFPFSLAAPSWKLWILTLLMETLWPKFSLNIPPAPRV</sequence>
<dbReference type="EMBL" id="DF973758">
    <property type="protein sequence ID" value="GAU39371.1"/>
    <property type="molecule type" value="Genomic_DNA"/>
</dbReference>
<dbReference type="SMART" id="SM00256">
    <property type="entry name" value="FBOX"/>
    <property type="match status" value="1"/>
</dbReference>
<evidence type="ECO:0000313" key="4">
    <source>
        <dbReference type="Proteomes" id="UP000242715"/>
    </source>
</evidence>